<sequence length="99" mass="11382">MKRMNSELSKYIHHQGRAIFIYSYGSDIYPLIYDIHSIKYACAFLVDNFLLKQPYDDDHRFGMVGAGTTGTRFERVTKDLVLPLASFTPSIYPVDVVIE</sequence>
<dbReference type="Proteomes" id="UP000267096">
    <property type="component" value="Unassembled WGS sequence"/>
</dbReference>
<accession>A0A0M3KC76</accession>
<name>A0A0M3KC76_ANISI</name>
<reference evidence="1 2" key="2">
    <citation type="submission" date="2018-11" db="EMBL/GenBank/DDBJ databases">
        <authorList>
            <consortium name="Pathogen Informatics"/>
        </authorList>
    </citation>
    <scope>NUCLEOTIDE SEQUENCE [LARGE SCALE GENOMIC DNA]</scope>
</reference>
<evidence type="ECO:0000313" key="1">
    <source>
        <dbReference type="EMBL" id="VDK62404.1"/>
    </source>
</evidence>
<keyword evidence="2" id="KW-1185">Reference proteome</keyword>
<proteinExistence type="predicted"/>
<protein>
    <submittedName>
        <fullName evidence="3">SIS domain-containing protein</fullName>
    </submittedName>
</protein>
<dbReference type="EMBL" id="UYRR01034830">
    <property type="protein sequence ID" value="VDK62404.1"/>
    <property type="molecule type" value="Genomic_DNA"/>
</dbReference>
<evidence type="ECO:0000313" key="3">
    <source>
        <dbReference type="WBParaSite" id="ASIM_0001857501-mRNA-1"/>
    </source>
</evidence>
<dbReference type="WBParaSite" id="ASIM_0001857501-mRNA-1">
    <property type="protein sequence ID" value="ASIM_0001857501-mRNA-1"/>
    <property type="gene ID" value="ASIM_0001857501"/>
</dbReference>
<reference evidence="3" key="1">
    <citation type="submission" date="2017-02" db="UniProtKB">
        <authorList>
            <consortium name="WormBaseParasite"/>
        </authorList>
    </citation>
    <scope>IDENTIFICATION</scope>
</reference>
<evidence type="ECO:0000313" key="2">
    <source>
        <dbReference type="Proteomes" id="UP000267096"/>
    </source>
</evidence>
<organism evidence="3">
    <name type="scientific">Anisakis simplex</name>
    <name type="common">Herring worm</name>
    <dbReference type="NCBI Taxonomy" id="6269"/>
    <lineage>
        <taxon>Eukaryota</taxon>
        <taxon>Metazoa</taxon>
        <taxon>Ecdysozoa</taxon>
        <taxon>Nematoda</taxon>
        <taxon>Chromadorea</taxon>
        <taxon>Rhabditida</taxon>
        <taxon>Spirurina</taxon>
        <taxon>Ascaridomorpha</taxon>
        <taxon>Ascaridoidea</taxon>
        <taxon>Anisakidae</taxon>
        <taxon>Anisakis</taxon>
        <taxon>Anisakis simplex complex</taxon>
    </lineage>
</organism>
<gene>
    <name evidence="1" type="ORF">ASIM_LOCUS17975</name>
</gene>
<dbReference type="AlphaFoldDB" id="A0A0M3KC76"/>